<dbReference type="PIRSF" id="PIRSF019455">
    <property type="entry name" value="CopR_AtkY"/>
    <property type="match status" value="1"/>
</dbReference>
<dbReference type="Pfam" id="PF03965">
    <property type="entry name" value="Penicillinase_R"/>
    <property type="match status" value="1"/>
</dbReference>
<dbReference type="RefSeq" id="WP_377021287.1">
    <property type="nucleotide sequence ID" value="NZ_JBHLTS010000007.1"/>
</dbReference>
<evidence type="ECO:0000256" key="3">
    <source>
        <dbReference type="ARBA" id="ARBA00023125"/>
    </source>
</evidence>
<protein>
    <submittedName>
        <fullName evidence="5">BlaI/MecI/CopY family transcriptional regulator</fullName>
    </submittedName>
</protein>
<dbReference type="Gene3D" id="1.10.10.10">
    <property type="entry name" value="Winged helix-like DNA-binding domain superfamily/Winged helix DNA-binding domain"/>
    <property type="match status" value="1"/>
</dbReference>
<keyword evidence="2" id="KW-0805">Transcription regulation</keyword>
<comment type="caution">
    <text evidence="5">The sequence shown here is derived from an EMBL/GenBank/DDBJ whole genome shotgun (WGS) entry which is preliminary data.</text>
</comment>
<evidence type="ECO:0000256" key="2">
    <source>
        <dbReference type="ARBA" id="ARBA00023015"/>
    </source>
</evidence>
<proteinExistence type="inferred from homology"/>
<evidence type="ECO:0000256" key="1">
    <source>
        <dbReference type="ARBA" id="ARBA00011046"/>
    </source>
</evidence>
<dbReference type="InterPro" id="IPR036390">
    <property type="entry name" value="WH_DNA-bd_sf"/>
</dbReference>
<comment type="similarity">
    <text evidence="1">Belongs to the BlaI transcriptional regulatory family.</text>
</comment>
<dbReference type="SUPFAM" id="SSF46785">
    <property type="entry name" value="Winged helix' DNA-binding domain"/>
    <property type="match status" value="1"/>
</dbReference>
<dbReference type="EMBL" id="JBHLTS010000007">
    <property type="protein sequence ID" value="MFC0513420.1"/>
    <property type="molecule type" value="Genomic_DNA"/>
</dbReference>
<dbReference type="Gene3D" id="1.10.4040.10">
    <property type="entry name" value="Penicillinase repressor domain"/>
    <property type="match status" value="1"/>
</dbReference>
<evidence type="ECO:0000313" key="6">
    <source>
        <dbReference type="Proteomes" id="UP001589828"/>
    </source>
</evidence>
<sequence>MEPNKPQESKKIEPTKSELEILQVLWEHGPSPVRLVMQEINKSRELNYTATLKLMQLMVDKGILKRDESRMQHVYHVVEAEHQTKAHLLDKFLETLYKGSAPNLLIQLIGNKKTTKEDLQKMKALLDQLEKNTGK</sequence>
<evidence type="ECO:0000256" key="4">
    <source>
        <dbReference type="ARBA" id="ARBA00023163"/>
    </source>
</evidence>
<evidence type="ECO:0000313" key="5">
    <source>
        <dbReference type="EMBL" id="MFC0513420.1"/>
    </source>
</evidence>
<keyword evidence="3" id="KW-0238">DNA-binding</keyword>
<keyword evidence="6" id="KW-1185">Reference proteome</keyword>
<organism evidence="5 6">
    <name type="scientific">Mucilaginibacter angelicae</name>
    <dbReference type="NCBI Taxonomy" id="869718"/>
    <lineage>
        <taxon>Bacteria</taxon>
        <taxon>Pseudomonadati</taxon>
        <taxon>Bacteroidota</taxon>
        <taxon>Sphingobacteriia</taxon>
        <taxon>Sphingobacteriales</taxon>
        <taxon>Sphingobacteriaceae</taxon>
        <taxon>Mucilaginibacter</taxon>
    </lineage>
</organism>
<dbReference type="Proteomes" id="UP001589828">
    <property type="component" value="Unassembled WGS sequence"/>
</dbReference>
<dbReference type="InterPro" id="IPR005650">
    <property type="entry name" value="BlaI_family"/>
</dbReference>
<reference evidence="5 6" key="1">
    <citation type="submission" date="2024-09" db="EMBL/GenBank/DDBJ databases">
        <authorList>
            <person name="Sun Q."/>
            <person name="Mori K."/>
        </authorList>
    </citation>
    <scope>NUCLEOTIDE SEQUENCE [LARGE SCALE GENOMIC DNA]</scope>
    <source>
        <strain evidence="5 6">NCAIM B.02415</strain>
    </source>
</reference>
<accession>A0ABV6L108</accession>
<name>A0ABV6L108_9SPHI</name>
<gene>
    <name evidence="5" type="ORF">ACFFGT_04385</name>
</gene>
<dbReference type="InterPro" id="IPR036388">
    <property type="entry name" value="WH-like_DNA-bd_sf"/>
</dbReference>
<keyword evidence="4" id="KW-0804">Transcription</keyword>